<sequence>MALDGQAKGLSCRFELVRGPEGYLVRFVADGGEPIERPFGFELSSTSRSRGVIARIEQGICTRPDLQDVGSQLWNALRPPGIQEAFAALERQADESRPLQVWLDIPAEAEVERLPWEALHDEMASSFLGTDLRYCLSRMPPRGCPPCQLQPRSEQPIRVLVVIPEGSGLQVQYEWNNLRSAARDLRDVLHLGLMEGRVTPDQLLKELRSSPWDVLHYIGHGEVSDEGVCIRLNGEEPGTDLWMDASTFASLVQGQRLRLALLNCCLGASPSVSRTLFGLGPHLMRTARVPAVIAMRYEIPDAVSIRFADGFYRELLTGREPGRVDIAIQQARRALRINASGDTVRGFVTPVLYLSPGCEHLFDVHPVQETLVSSRVEPVTQTPVVPLPRALVASLREGRCIPVVGPGLYQLPGVTRRHVVDAPVPAPTLGQLIHHLASESGYPEEEELLRMQTAGDWYLSLLLARVCQHFQRDGHRYRLIASLQAACGRAEPPATLMQLAAWNVPGIFYLHFDGLMEEALKRARKMARVLNRVEQAQTGGEHAAPLLVNVLGTLTNAPSLMLTEMDHEHVWERMSHASSDVVDLVRQMGRSFLFLGVSPRDQLARRLSCLLETGDASMQGPCFFVSREATEVDTAYWRPFNVLWIREEPATVIEALTARMDAEG</sequence>
<organism evidence="2 3">
    <name type="scientific">Archangium violaceum Cb vi76</name>
    <dbReference type="NCBI Taxonomy" id="1406225"/>
    <lineage>
        <taxon>Bacteria</taxon>
        <taxon>Pseudomonadati</taxon>
        <taxon>Myxococcota</taxon>
        <taxon>Myxococcia</taxon>
        <taxon>Myxococcales</taxon>
        <taxon>Cystobacterineae</taxon>
        <taxon>Archangiaceae</taxon>
        <taxon>Archangium</taxon>
    </lineage>
</organism>
<reference evidence="2 3" key="1">
    <citation type="submission" date="2014-07" db="EMBL/GenBank/DDBJ databases">
        <title>Draft Genome Sequence of Gephyronic Acid Producer, Cystobacter violaceus Strain Cb vi76.</title>
        <authorList>
            <person name="Stevens D.C."/>
            <person name="Young J."/>
            <person name="Carmichael R."/>
            <person name="Tan J."/>
            <person name="Taylor R.E."/>
        </authorList>
    </citation>
    <scope>NUCLEOTIDE SEQUENCE [LARGE SCALE GENOMIC DNA]</scope>
    <source>
        <strain evidence="2 3">Cb vi76</strain>
    </source>
</reference>
<gene>
    <name evidence="2" type="ORF">Q664_31180</name>
</gene>
<comment type="caution">
    <text evidence="2">The sequence shown here is derived from an EMBL/GenBank/DDBJ whole genome shotgun (WGS) entry which is preliminary data.</text>
</comment>
<dbReference type="Proteomes" id="UP000028547">
    <property type="component" value="Unassembled WGS sequence"/>
</dbReference>
<evidence type="ECO:0000313" key="3">
    <source>
        <dbReference type="Proteomes" id="UP000028547"/>
    </source>
</evidence>
<proteinExistence type="predicted"/>
<dbReference type="EMBL" id="JPMI01000227">
    <property type="protein sequence ID" value="KFA90039.1"/>
    <property type="molecule type" value="Genomic_DNA"/>
</dbReference>
<dbReference type="AlphaFoldDB" id="A0A084SNK4"/>
<dbReference type="Pfam" id="PF13289">
    <property type="entry name" value="SIR2_2"/>
    <property type="match status" value="1"/>
</dbReference>
<name>A0A084SNK4_9BACT</name>
<evidence type="ECO:0000313" key="2">
    <source>
        <dbReference type="EMBL" id="KFA90039.1"/>
    </source>
</evidence>
<accession>A0A084SNK4</accession>
<dbReference type="RefSeq" id="WP_043403524.1">
    <property type="nucleotide sequence ID" value="NZ_JPMI01000227.1"/>
</dbReference>
<dbReference type="InterPro" id="IPR024983">
    <property type="entry name" value="CHAT_dom"/>
</dbReference>
<dbReference type="Pfam" id="PF12770">
    <property type="entry name" value="CHAT"/>
    <property type="match status" value="1"/>
</dbReference>
<feature type="domain" description="CHAT" evidence="1">
    <location>
        <begin position="67"/>
        <end position="338"/>
    </location>
</feature>
<evidence type="ECO:0000259" key="1">
    <source>
        <dbReference type="Pfam" id="PF12770"/>
    </source>
</evidence>
<protein>
    <recommendedName>
        <fullName evidence="1">CHAT domain-containing protein</fullName>
    </recommendedName>
</protein>